<accession>A0ABV3YQR3</accession>
<dbReference type="RefSeq" id="WP_369286616.1">
    <property type="nucleotide sequence ID" value="NZ_JBFTEG010000003.1"/>
</dbReference>
<dbReference type="NCBIfam" id="TIGR02523">
    <property type="entry name" value="type_IV_pilV"/>
    <property type="match status" value="1"/>
</dbReference>
<keyword evidence="1" id="KW-0812">Transmembrane</keyword>
<dbReference type="PROSITE" id="PS00409">
    <property type="entry name" value="PROKAR_NTER_METHYL"/>
    <property type="match status" value="1"/>
</dbReference>
<evidence type="ECO:0000256" key="1">
    <source>
        <dbReference type="SAM" id="Phobius"/>
    </source>
</evidence>
<dbReference type="InterPro" id="IPR013362">
    <property type="entry name" value="Pilus_4_PilV"/>
</dbReference>
<dbReference type="InterPro" id="IPR012902">
    <property type="entry name" value="N_methyl_site"/>
</dbReference>
<reference evidence="2 3" key="1">
    <citation type="submission" date="2024-07" db="EMBL/GenBank/DDBJ databases">
        <authorList>
            <person name="Li M."/>
        </authorList>
    </citation>
    <scope>NUCLEOTIDE SEQUENCE [LARGE SCALE GENOMIC DNA]</scope>
    <source>
        <strain evidence="2 3">25A3E</strain>
    </source>
</reference>
<gene>
    <name evidence="2" type="primary">pilV</name>
    <name evidence="2" type="ORF">AB5S05_06175</name>
</gene>
<dbReference type="Pfam" id="PF07963">
    <property type="entry name" value="N_methyl"/>
    <property type="match status" value="1"/>
</dbReference>
<keyword evidence="3" id="KW-1185">Reference proteome</keyword>
<protein>
    <submittedName>
        <fullName evidence="2">Type IV pilus modification protein PilV</fullName>
    </submittedName>
</protein>
<evidence type="ECO:0000313" key="3">
    <source>
        <dbReference type="Proteomes" id="UP001560296"/>
    </source>
</evidence>
<keyword evidence="1" id="KW-0472">Membrane</keyword>
<comment type="caution">
    <text evidence="2">The sequence shown here is derived from an EMBL/GenBank/DDBJ whole genome shotgun (WGS) entry which is preliminary data.</text>
</comment>
<feature type="transmembrane region" description="Helical" evidence="1">
    <location>
        <begin position="12"/>
        <end position="33"/>
    </location>
</feature>
<dbReference type="EMBL" id="JBFTEG010000003">
    <property type="protein sequence ID" value="MEX6501646.1"/>
    <property type="molecule type" value="Genomic_DNA"/>
</dbReference>
<dbReference type="Proteomes" id="UP001560296">
    <property type="component" value="Unassembled WGS sequence"/>
</dbReference>
<proteinExistence type="predicted"/>
<dbReference type="NCBIfam" id="TIGR02532">
    <property type="entry name" value="IV_pilin_GFxxxE"/>
    <property type="match status" value="1"/>
</dbReference>
<organism evidence="2 3">
    <name type="scientific">Pseudomonas zhanjiangensis</name>
    <dbReference type="NCBI Taxonomy" id="3239015"/>
    <lineage>
        <taxon>Bacteria</taxon>
        <taxon>Pseudomonadati</taxon>
        <taxon>Pseudomonadota</taxon>
        <taxon>Gammaproteobacteria</taxon>
        <taxon>Pseudomonadales</taxon>
        <taxon>Pseudomonadaceae</taxon>
        <taxon>Pseudomonas</taxon>
    </lineage>
</organism>
<evidence type="ECO:0000313" key="2">
    <source>
        <dbReference type="EMBL" id="MEX6501646.1"/>
    </source>
</evidence>
<sequence length="186" mass="19023">MSVIFPSQRGVTLIEVLVTIIILSVGLLGIAGLQSRLQTSEMEAYQRAQALMLLNDMANRIATNRANAANYVTGTASPLGVGGACPTTTATRQQRDAGEWCAALQGAAETSSGASVGAMVGGRGCVESLGSGQYMVTVTWQGLTPLSAPPAGVACGANSYDGPAGSVCSNDRCRRVVTTIVRVATL</sequence>
<keyword evidence="1" id="KW-1133">Transmembrane helix</keyword>
<name>A0ABV3YQR3_9PSED</name>